<dbReference type="InterPro" id="IPR008018">
    <property type="entry name" value="Phage_tail_attach_FII"/>
</dbReference>
<dbReference type="EMBL" id="JACVEW010000003">
    <property type="protein sequence ID" value="MBP0047655.1"/>
    <property type="molecule type" value="Genomic_DNA"/>
</dbReference>
<gene>
    <name evidence="1" type="ORF">H9C73_02810</name>
</gene>
<keyword evidence="2" id="KW-1185">Reference proteome</keyword>
<name>A0ABS3Z8M3_9GAMM</name>
<reference evidence="1 2" key="1">
    <citation type="submission" date="2020-09" db="EMBL/GenBank/DDBJ databases">
        <authorList>
            <person name="Tanuku N.R.S."/>
        </authorList>
    </citation>
    <scope>NUCLEOTIDE SEQUENCE [LARGE SCALE GENOMIC DNA]</scope>
    <source>
        <strain evidence="1 2">AK62</strain>
    </source>
</reference>
<dbReference type="Gene3D" id="2.40.10.180">
    <property type="entry name" value="Phage tail proteins"/>
    <property type="match status" value="1"/>
</dbReference>
<evidence type="ECO:0000313" key="2">
    <source>
        <dbReference type="Proteomes" id="UP000810171"/>
    </source>
</evidence>
<accession>A0ABS3Z8M3</accession>
<sequence>MPTPDWEDLDDFLDAEEFAVQAVIELQDATSRTVTGIYDDPYLNAELGEYDMDTSRPRFTCKEADVQGVTRGDTISIDGTVMDIMTSPQPDGTGMALLDLAPRG</sequence>
<dbReference type="Proteomes" id="UP000810171">
    <property type="component" value="Unassembled WGS sequence"/>
</dbReference>
<comment type="caution">
    <text evidence="1">The sequence shown here is derived from an EMBL/GenBank/DDBJ whole genome shotgun (WGS) entry which is preliminary data.</text>
</comment>
<dbReference type="RefSeq" id="WP_209286265.1">
    <property type="nucleotide sequence ID" value="NZ_JACVEW010000003.1"/>
</dbReference>
<evidence type="ECO:0000313" key="1">
    <source>
        <dbReference type="EMBL" id="MBP0047655.1"/>
    </source>
</evidence>
<protein>
    <submittedName>
        <fullName evidence="1">Uncharacterized protein</fullName>
    </submittedName>
</protein>
<dbReference type="Pfam" id="PF05354">
    <property type="entry name" value="Phage_attach"/>
    <property type="match status" value="1"/>
</dbReference>
<dbReference type="InterPro" id="IPR053734">
    <property type="entry name" value="Phage_Head-Tail_Connect_sf"/>
</dbReference>
<proteinExistence type="predicted"/>
<organism evidence="1 2">
    <name type="scientific">Marinobacterium alkalitolerans</name>
    <dbReference type="NCBI Taxonomy" id="1542925"/>
    <lineage>
        <taxon>Bacteria</taxon>
        <taxon>Pseudomonadati</taxon>
        <taxon>Pseudomonadota</taxon>
        <taxon>Gammaproteobacteria</taxon>
        <taxon>Oceanospirillales</taxon>
        <taxon>Oceanospirillaceae</taxon>
        <taxon>Marinobacterium</taxon>
    </lineage>
</organism>